<dbReference type="PANTHER" id="PTHR38095">
    <property type="entry name" value="ANAEROBIC DIMETHYL SULFOXIDE REDUCTASE CHAIN YNFH"/>
    <property type="match status" value="1"/>
</dbReference>
<keyword evidence="1" id="KW-0472">Membrane</keyword>
<feature type="transmembrane region" description="Helical" evidence="1">
    <location>
        <begin position="232"/>
        <end position="251"/>
    </location>
</feature>
<feature type="transmembrane region" description="Helical" evidence="1">
    <location>
        <begin position="82"/>
        <end position="102"/>
    </location>
</feature>
<accession>A0ABZ0QIA3</accession>
<keyword evidence="1" id="KW-0812">Transmembrane</keyword>
<feature type="transmembrane region" description="Helical" evidence="1">
    <location>
        <begin position="42"/>
        <end position="62"/>
    </location>
</feature>
<reference evidence="2 3" key="1">
    <citation type="submission" date="2023-11" db="EMBL/GenBank/DDBJ databases">
        <title>Plant-associative lifestyle of Vibrio porteresiae and its evolutionary dynamics.</title>
        <authorList>
            <person name="Rameshkumar N."/>
            <person name="Kirti K."/>
        </authorList>
    </citation>
    <scope>NUCLEOTIDE SEQUENCE [LARGE SCALE GENOMIC DNA]</scope>
    <source>
        <strain evidence="2 3">MSSRF30</strain>
    </source>
</reference>
<feature type="transmembrane region" description="Helical" evidence="1">
    <location>
        <begin position="6"/>
        <end position="30"/>
    </location>
</feature>
<keyword evidence="1" id="KW-1133">Transmembrane helix</keyword>
<gene>
    <name evidence="2" type="ORF">R8Z52_08275</name>
</gene>
<name>A0ABZ0QIA3_9VIBR</name>
<dbReference type="Pfam" id="PF04976">
    <property type="entry name" value="DmsC"/>
    <property type="match status" value="1"/>
</dbReference>
<proteinExistence type="predicted"/>
<evidence type="ECO:0000313" key="3">
    <source>
        <dbReference type="Proteomes" id="UP001304071"/>
    </source>
</evidence>
<dbReference type="PANTHER" id="PTHR38095:SF3">
    <property type="entry name" value="ANAEROBIC DIMETHYL SULFOXIDE REDUCTASE, SUBUNIT C"/>
    <property type="match status" value="1"/>
</dbReference>
<dbReference type="InterPro" id="IPR007059">
    <property type="entry name" value="DmsC"/>
</dbReference>
<feature type="transmembrane region" description="Helical" evidence="1">
    <location>
        <begin position="111"/>
        <end position="134"/>
    </location>
</feature>
<evidence type="ECO:0000313" key="2">
    <source>
        <dbReference type="EMBL" id="WPC75181.1"/>
    </source>
</evidence>
<dbReference type="GO" id="GO:0016491">
    <property type="term" value="F:oxidoreductase activity"/>
    <property type="evidence" value="ECO:0007669"/>
    <property type="project" value="UniProtKB-KW"/>
</dbReference>
<dbReference type="RefSeq" id="WP_261895648.1">
    <property type="nucleotide sequence ID" value="NZ_AP024895.1"/>
</dbReference>
<sequence length="259" mass="27540">MHELPLVFFTVLAQASAGLLILSVLHQLLGGRQVHSATLSKVGIAALVIVGVAGCSAILHLGRPFRAMNALFGVGRSPMSNEIFSCAVYGGLLFVSLAVTYLRPAMEKAQLLLRVLTAVAAVVLLILIPAVYTIETIPQWSTSYTLWQMVLAGFTAGGALTLIWLPSRVSMMITVVATLLSGMMLPGYMAHLSATAPDMLQHGMGFFNAKMALYVIALVLSVVGFVKQKTSLASIAAVAFILAELAGRIAFYDLWSIGM</sequence>
<dbReference type="EMBL" id="CP138203">
    <property type="protein sequence ID" value="WPC75181.1"/>
    <property type="molecule type" value="Genomic_DNA"/>
</dbReference>
<organism evidence="2 3">
    <name type="scientific">Vibrio porteresiae DSM 19223</name>
    <dbReference type="NCBI Taxonomy" id="1123496"/>
    <lineage>
        <taxon>Bacteria</taxon>
        <taxon>Pseudomonadati</taxon>
        <taxon>Pseudomonadota</taxon>
        <taxon>Gammaproteobacteria</taxon>
        <taxon>Vibrionales</taxon>
        <taxon>Vibrionaceae</taxon>
        <taxon>Vibrio</taxon>
    </lineage>
</organism>
<feature type="transmembrane region" description="Helical" evidence="1">
    <location>
        <begin position="146"/>
        <end position="165"/>
    </location>
</feature>
<evidence type="ECO:0000256" key="1">
    <source>
        <dbReference type="SAM" id="Phobius"/>
    </source>
</evidence>
<keyword evidence="2" id="KW-0560">Oxidoreductase</keyword>
<protein>
    <submittedName>
        <fullName evidence="2">DmsC/YnfH family molybdoenzyme membrane anchor subunit</fullName>
        <ecNumber evidence="2">1.8.5.3</ecNumber>
    </submittedName>
</protein>
<keyword evidence="3" id="KW-1185">Reference proteome</keyword>
<dbReference type="Proteomes" id="UP001304071">
    <property type="component" value="Chromosome 1"/>
</dbReference>
<feature type="transmembrane region" description="Helical" evidence="1">
    <location>
        <begin position="172"/>
        <end position="194"/>
    </location>
</feature>
<dbReference type="EC" id="1.8.5.3" evidence="2"/>
<feature type="transmembrane region" description="Helical" evidence="1">
    <location>
        <begin position="206"/>
        <end position="225"/>
    </location>
</feature>